<dbReference type="PANTHER" id="PTHR33067:SF9">
    <property type="entry name" value="RNA-DIRECTED DNA POLYMERASE"/>
    <property type="match status" value="1"/>
</dbReference>
<dbReference type="CDD" id="cd00303">
    <property type="entry name" value="retropepsin_like"/>
    <property type="match status" value="1"/>
</dbReference>
<evidence type="ECO:0000313" key="2">
    <source>
        <dbReference type="Proteomes" id="UP000075243"/>
    </source>
</evidence>
<name>A0A151SXK9_CAJCA</name>
<sequence>MLDLGALINVMLASIFRSLQIGDLIPTSVVIQLENKSTVQPLGVVKDVLVKVEDLIFPTDFYILEMKDESSRNATLILGRPFLRTTRTKIDVYVGTLSMEFGDNLV</sequence>
<evidence type="ECO:0000313" key="1">
    <source>
        <dbReference type="EMBL" id="KYP59559.1"/>
    </source>
</evidence>
<dbReference type="AlphaFoldDB" id="A0A151SXK9"/>
<protein>
    <submittedName>
        <fullName evidence="1">Uncharacterized protein</fullName>
    </submittedName>
</protein>
<dbReference type="InterPro" id="IPR021109">
    <property type="entry name" value="Peptidase_aspartic_dom_sf"/>
</dbReference>
<dbReference type="Proteomes" id="UP000075243">
    <property type="component" value="Chromosome 10"/>
</dbReference>
<dbReference type="PANTHER" id="PTHR33067">
    <property type="entry name" value="RNA-DIRECTED DNA POLYMERASE-RELATED"/>
    <property type="match status" value="1"/>
</dbReference>
<accession>A0A151SXK9</accession>
<keyword evidence="2" id="KW-1185">Reference proteome</keyword>
<dbReference type="EMBL" id="CM003612">
    <property type="protein sequence ID" value="KYP59559.1"/>
    <property type="molecule type" value="Genomic_DNA"/>
</dbReference>
<organism evidence="1 2">
    <name type="scientific">Cajanus cajan</name>
    <name type="common">Pigeon pea</name>
    <name type="synonym">Cajanus indicus</name>
    <dbReference type="NCBI Taxonomy" id="3821"/>
    <lineage>
        <taxon>Eukaryota</taxon>
        <taxon>Viridiplantae</taxon>
        <taxon>Streptophyta</taxon>
        <taxon>Embryophyta</taxon>
        <taxon>Tracheophyta</taxon>
        <taxon>Spermatophyta</taxon>
        <taxon>Magnoliopsida</taxon>
        <taxon>eudicotyledons</taxon>
        <taxon>Gunneridae</taxon>
        <taxon>Pentapetalae</taxon>
        <taxon>rosids</taxon>
        <taxon>fabids</taxon>
        <taxon>Fabales</taxon>
        <taxon>Fabaceae</taxon>
        <taxon>Papilionoideae</taxon>
        <taxon>50 kb inversion clade</taxon>
        <taxon>NPAAA clade</taxon>
        <taxon>indigoferoid/millettioid clade</taxon>
        <taxon>Phaseoleae</taxon>
        <taxon>Cajanus</taxon>
    </lineage>
</organism>
<reference evidence="1 2" key="1">
    <citation type="journal article" date="2012" name="Nat. Biotechnol.">
        <title>Draft genome sequence of pigeonpea (Cajanus cajan), an orphan legume crop of resource-poor farmers.</title>
        <authorList>
            <person name="Varshney R.K."/>
            <person name="Chen W."/>
            <person name="Li Y."/>
            <person name="Bharti A.K."/>
            <person name="Saxena R.K."/>
            <person name="Schlueter J.A."/>
            <person name="Donoghue M.T."/>
            <person name="Azam S."/>
            <person name="Fan G."/>
            <person name="Whaley A.M."/>
            <person name="Farmer A.D."/>
            <person name="Sheridan J."/>
            <person name="Iwata A."/>
            <person name="Tuteja R."/>
            <person name="Penmetsa R.V."/>
            <person name="Wu W."/>
            <person name="Upadhyaya H.D."/>
            <person name="Yang S.P."/>
            <person name="Shah T."/>
            <person name="Saxena K.B."/>
            <person name="Michael T."/>
            <person name="McCombie W.R."/>
            <person name="Yang B."/>
            <person name="Zhang G."/>
            <person name="Yang H."/>
            <person name="Wang J."/>
            <person name="Spillane C."/>
            <person name="Cook D.R."/>
            <person name="May G.D."/>
            <person name="Xu X."/>
            <person name="Jackson S.A."/>
        </authorList>
    </citation>
    <scope>NUCLEOTIDE SEQUENCE [LARGE SCALE GENOMIC DNA]</scope>
    <source>
        <strain evidence="2">cv. Asha</strain>
    </source>
</reference>
<dbReference type="Gramene" id="C.cajan_14565.t">
    <property type="protein sequence ID" value="C.cajan_14565.t.cds1"/>
    <property type="gene ID" value="C.cajan_14565"/>
</dbReference>
<gene>
    <name evidence="1" type="ORF">KK1_014995</name>
</gene>
<proteinExistence type="predicted"/>
<dbReference type="Gene3D" id="2.40.70.10">
    <property type="entry name" value="Acid Proteases"/>
    <property type="match status" value="1"/>
</dbReference>